<keyword evidence="6" id="KW-0808">Transferase</keyword>
<keyword evidence="13 18" id="KW-0472">Membrane</keyword>
<evidence type="ECO:0000256" key="2">
    <source>
        <dbReference type="ARBA" id="ARBA00004294"/>
    </source>
</evidence>
<reference evidence="19 20" key="1">
    <citation type="submission" date="2022-05" db="EMBL/GenBank/DDBJ databases">
        <authorList>
            <consortium name="Genoscope - CEA"/>
            <person name="William W."/>
        </authorList>
    </citation>
    <scope>NUCLEOTIDE SEQUENCE [LARGE SCALE GENOMIC DNA]</scope>
</reference>
<keyword evidence="8" id="KW-1000">Mitochondrion outer membrane</keyword>
<evidence type="ECO:0000313" key="20">
    <source>
        <dbReference type="Proteomes" id="UP001159427"/>
    </source>
</evidence>
<dbReference type="InterPro" id="IPR040162">
    <property type="entry name" value="MGST1-like"/>
</dbReference>
<protein>
    <recommendedName>
        <fullName evidence="15">Microsomal glutathione S-transferase 1</fullName>
        <ecNumber evidence="5">2.5.1.18</ecNumber>
    </recommendedName>
</protein>
<dbReference type="Proteomes" id="UP001159427">
    <property type="component" value="Unassembled WGS sequence"/>
</dbReference>
<keyword evidence="12" id="KW-0496">Mitochondrion</keyword>
<feature type="transmembrane region" description="Helical" evidence="18">
    <location>
        <begin position="86"/>
        <end position="107"/>
    </location>
</feature>
<evidence type="ECO:0000256" key="4">
    <source>
        <dbReference type="ARBA" id="ARBA00010459"/>
    </source>
</evidence>
<keyword evidence="10 18" id="KW-1133">Transmembrane helix</keyword>
<evidence type="ECO:0000256" key="13">
    <source>
        <dbReference type="ARBA" id="ARBA00023136"/>
    </source>
</evidence>
<proteinExistence type="inferred from homology"/>
<feature type="non-terminal residue" evidence="19">
    <location>
        <position position="1"/>
    </location>
</feature>
<evidence type="ECO:0000256" key="11">
    <source>
        <dbReference type="ARBA" id="ARBA00022990"/>
    </source>
</evidence>
<dbReference type="InterPro" id="IPR023352">
    <property type="entry name" value="MAPEG-like_dom_sf"/>
</dbReference>
<evidence type="ECO:0000256" key="5">
    <source>
        <dbReference type="ARBA" id="ARBA00012452"/>
    </source>
</evidence>
<evidence type="ECO:0000256" key="16">
    <source>
        <dbReference type="ARBA" id="ARBA00049385"/>
    </source>
</evidence>
<keyword evidence="11" id="KW-0007">Acetylation</keyword>
<dbReference type="InterPro" id="IPR001129">
    <property type="entry name" value="Membr-assoc_MAPEG"/>
</dbReference>
<comment type="function">
    <text evidence="1">Conjugation of reduced glutathione to a wide number of exogenous and endogenous hydrophobic electrophiles.</text>
</comment>
<evidence type="ECO:0000256" key="10">
    <source>
        <dbReference type="ARBA" id="ARBA00022989"/>
    </source>
</evidence>
<evidence type="ECO:0000256" key="15">
    <source>
        <dbReference type="ARBA" id="ARBA00039397"/>
    </source>
</evidence>
<dbReference type="PANTHER" id="PTHR10689:SF6">
    <property type="entry name" value="MICROSOMAL GLUTATHIONE S-TRANSFERASE 1"/>
    <property type="match status" value="1"/>
</dbReference>
<evidence type="ECO:0000256" key="12">
    <source>
        <dbReference type="ARBA" id="ARBA00023128"/>
    </source>
</evidence>
<organism evidence="19 20">
    <name type="scientific">Porites evermanni</name>
    <dbReference type="NCBI Taxonomy" id="104178"/>
    <lineage>
        <taxon>Eukaryota</taxon>
        <taxon>Metazoa</taxon>
        <taxon>Cnidaria</taxon>
        <taxon>Anthozoa</taxon>
        <taxon>Hexacorallia</taxon>
        <taxon>Scleractinia</taxon>
        <taxon>Fungiina</taxon>
        <taxon>Poritidae</taxon>
        <taxon>Porites</taxon>
    </lineage>
</organism>
<evidence type="ECO:0000256" key="18">
    <source>
        <dbReference type="SAM" id="Phobius"/>
    </source>
</evidence>
<sequence length="112" mass="12235">QALPSPEDYGEKKRDEPVPINDDVERVRRAHLNDLENIPTFLIIALLFMLAGLCPTRGIWCLRIFTAARIVHTLSYLSAFSMPRGAGFLIGVVCTIVLGVSVLLSAAHAGSF</sequence>
<dbReference type="Gene3D" id="1.20.120.550">
    <property type="entry name" value="Membrane associated eicosanoid/glutathione metabolism-like domain"/>
    <property type="match status" value="1"/>
</dbReference>
<evidence type="ECO:0000256" key="6">
    <source>
        <dbReference type="ARBA" id="ARBA00022679"/>
    </source>
</evidence>
<dbReference type="EMBL" id="CALNXI010000580">
    <property type="protein sequence ID" value="CAH3029568.1"/>
    <property type="molecule type" value="Genomic_DNA"/>
</dbReference>
<dbReference type="Pfam" id="PF01124">
    <property type="entry name" value="MAPEG"/>
    <property type="match status" value="1"/>
</dbReference>
<dbReference type="PANTHER" id="PTHR10689">
    <property type="entry name" value="MICROSOMAL GLUTATHIONE S-TRANSFERASE 1"/>
    <property type="match status" value="1"/>
</dbReference>
<feature type="region of interest" description="Disordered" evidence="17">
    <location>
        <begin position="1"/>
        <end position="20"/>
    </location>
</feature>
<keyword evidence="20" id="KW-1185">Reference proteome</keyword>
<dbReference type="EC" id="2.5.1.18" evidence="5"/>
<evidence type="ECO:0000256" key="7">
    <source>
        <dbReference type="ARBA" id="ARBA00022692"/>
    </source>
</evidence>
<comment type="subcellular location">
    <subcellularLocation>
        <location evidence="3">Endoplasmic reticulum membrane</location>
        <topology evidence="3">Multi-pass membrane protein</topology>
    </subcellularLocation>
    <subcellularLocation>
        <location evidence="2">Mitochondrion outer membrane</location>
    </subcellularLocation>
</comment>
<name>A0ABN8MJ90_9CNID</name>
<evidence type="ECO:0000313" key="19">
    <source>
        <dbReference type="EMBL" id="CAH3029568.1"/>
    </source>
</evidence>
<gene>
    <name evidence="19" type="ORF">PEVE_00036400</name>
</gene>
<evidence type="ECO:0000256" key="17">
    <source>
        <dbReference type="SAM" id="MobiDB-lite"/>
    </source>
</evidence>
<keyword evidence="7 18" id="KW-0812">Transmembrane</keyword>
<accession>A0ABN8MJ90</accession>
<evidence type="ECO:0000256" key="14">
    <source>
        <dbReference type="ARBA" id="ARBA00038540"/>
    </source>
</evidence>
<comment type="similarity">
    <text evidence="4">Belongs to the MAPEG family.</text>
</comment>
<evidence type="ECO:0000256" key="9">
    <source>
        <dbReference type="ARBA" id="ARBA00022824"/>
    </source>
</evidence>
<dbReference type="SUPFAM" id="SSF161084">
    <property type="entry name" value="MAPEG domain-like"/>
    <property type="match status" value="1"/>
</dbReference>
<comment type="catalytic activity">
    <reaction evidence="16">
        <text>RX + glutathione = an S-substituted glutathione + a halide anion + H(+)</text>
        <dbReference type="Rhea" id="RHEA:16437"/>
        <dbReference type="ChEBI" id="CHEBI:15378"/>
        <dbReference type="ChEBI" id="CHEBI:16042"/>
        <dbReference type="ChEBI" id="CHEBI:17792"/>
        <dbReference type="ChEBI" id="CHEBI:57925"/>
        <dbReference type="ChEBI" id="CHEBI:90779"/>
        <dbReference type="EC" id="2.5.1.18"/>
    </reaction>
    <physiologicalReaction direction="left-to-right" evidence="16">
        <dbReference type="Rhea" id="RHEA:16438"/>
    </physiologicalReaction>
</comment>
<comment type="subunit">
    <text evidence="14">Homotrimer; The trimer binds only one molecule of glutathione.</text>
</comment>
<evidence type="ECO:0000256" key="8">
    <source>
        <dbReference type="ARBA" id="ARBA00022787"/>
    </source>
</evidence>
<keyword evidence="9" id="KW-0256">Endoplasmic reticulum</keyword>
<evidence type="ECO:0000256" key="1">
    <source>
        <dbReference type="ARBA" id="ARBA00003701"/>
    </source>
</evidence>
<feature type="transmembrane region" description="Helical" evidence="18">
    <location>
        <begin position="41"/>
        <end position="65"/>
    </location>
</feature>
<feature type="compositionally biased region" description="Basic and acidic residues" evidence="17">
    <location>
        <begin position="9"/>
        <end position="20"/>
    </location>
</feature>
<comment type="caution">
    <text evidence="19">The sequence shown here is derived from an EMBL/GenBank/DDBJ whole genome shotgun (WGS) entry which is preliminary data.</text>
</comment>
<evidence type="ECO:0000256" key="3">
    <source>
        <dbReference type="ARBA" id="ARBA00004477"/>
    </source>
</evidence>